<evidence type="ECO:0008006" key="4">
    <source>
        <dbReference type="Google" id="ProtNLM"/>
    </source>
</evidence>
<dbReference type="PROSITE" id="PS51257">
    <property type="entry name" value="PROKAR_LIPOPROTEIN"/>
    <property type="match status" value="1"/>
</dbReference>
<dbReference type="EMBL" id="JBAWSY010000024">
    <property type="protein sequence ID" value="MEI4771652.1"/>
    <property type="molecule type" value="Genomic_DNA"/>
</dbReference>
<sequence length="188" mass="20535">MNKINKKSSTLLSIVVIVFIGVISLTGCSFVTNDEANNDTGTKEEVNTGVVIEPNQGDSESYYGEWIINQVQAYGVGTYSSEDAESLLGKSLTFTANKASYFGDQPSDIERVATNPIYTETIISESDFVAKYRIPFDNLGIKAPTITEINVTDSNGHVSTFFIKDDNTLIISGGGTYFELIRKVSKSR</sequence>
<reference evidence="2 3" key="1">
    <citation type="submission" date="2024-01" db="EMBL/GenBank/DDBJ databases">
        <title>Seven novel Bacillus-like species.</title>
        <authorList>
            <person name="Liu G."/>
        </authorList>
    </citation>
    <scope>NUCLEOTIDE SEQUENCE [LARGE SCALE GENOMIC DNA]</scope>
    <source>
        <strain evidence="2 3">FJAT-51614</strain>
    </source>
</reference>
<keyword evidence="3" id="KW-1185">Reference proteome</keyword>
<evidence type="ECO:0000256" key="1">
    <source>
        <dbReference type="SAM" id="Phobius"/>
    </source>
</evidence>
<protein>
    <recommendedName>
        <fullName evidence="4">DUF4309 domain-containing protein</fullName>
    </recommendedName>
</protein>
<gene>
    <name evidence="2" type="ORF">WAX74_18680</name>
</gene>
<dbReference type="RefSeq" id="WP_336499200.1">
    <property type="nucleotide sequence ID" value="NZ_JBAWSY010000024.1"/>
</dbReference>
<organism evidence="2 3">
    <name type="scientific">Psychrobacillus mangrovi</name>
    <dbReference type="NCBI Taxonomy" id="3117745"/>
    <lineage>
        <taxon>Bacteria</taxon>
        <taxon>Bacillati</taxon>
        <taxon>Bacillota</taxon>
        <taxon>Bacilli</taxon>
        <taxon>Bacillales</taxon>
        <taxon>Bacillaceae</taxon>
        <taxon>Psychrobacillus</taxon>
    </lineage>
</organism>
<dbReference type="Proteomes" id="UP001364890">
    <property type="component" value="Unassembled WGS sequence"/>
</dbReference>
<proteinExistence type="predicted"/>
<accession>A0ABU8F9H7</accession>
<keyword evidence="1" id="KW-0812">Transmembrane</keyword>
<feature type="transmembrane region" description="Helical" evidence="1">
    <location>
        <begin position="12"/>
        <end position="32"/>
    </location>
</feature>
<evidence type="ECO:0000313" key="2">
    <source>
        <dbReference type="EMBL" id="MEI4771652.1"/>
    </source>
</evidence>
<keyword evidence="1" id="KW-1133">Transmembrane helix</keyword>
<evidence type="ECO:0000313" key="3">
    <source>
        <dbReference type="Proteomes" id="UP001364890"/>
    </source>
</evidence>
<comment type="caution">
    <text evidence="2">The sequence shown here is derived from an EMBL/GenBank/DDBJ whole genome shotgun (WGS) entry which is preliminary data.</text>
</comment>
<keyword evidence="1" id="KW-0472">Membrane</keyword>
<name>A0ABU8F9H7_9BACI</name>